<accession>A0A0K8R9E6</accession>
<proteinExistence type="evidence at transcript level"/>
<evidence type="ECO:0000256" key="1">
    <source>
        <dbReference type="SAM" id="SignalP"/>
    </source>
</evidence>
<keyword evidence="1" id="KW-0732">Signal</keyword>
<evidence type="ECO:0000313" key="2">
    <source>
        <dbReference type="EMBL" id="JAA67094.1"/>
    </source>
</evidence>
<dbReference type="EMBL" id="GADI01006714">
    <property type="protein sequence ID" value="JAA67094.1"/>
    <property type="molecule type" value="mRNA"/>
</dbReference>
<reference evidence="2" key="1">
    <citation type="submission" date="2012-12" db="EMBL/GenBank/DDBJ databases">
        <title>Identification and characterization of a phenylalanine ammonia-lyase gene family in Isatis indigotica Fort.</title>
        <authorList>
            <person name="Liu Q."/>
            <person name="Chen J."/>
            <person name="Zhou X."/>
            <person name="Di P."/>
            <person name="Xiao Y."/>
            <person name="Xuan H."/>
            <person name="Zhang L."/>
            <person name="Chen W."/>
        </authorList>
    </citation>
    <scope>NUCLEOTIDE SEQUENCE</scope>
    <source>
        <tissue evidence="2">Salivary gland</tissue>
    </source>
</reference>
<name>A0A0K8R9E6_IXORI</name>
<sequence length="233" mass="26154">MRVVIGVLAFATITFGLNVPSSLNTYKKNVGQNEKYITVSVIFDQTVSKQANLLSDVGKWIKNVFDKAQEKLSKELQFTIKFDITHILVAPNALSKEIKDRTVSGQMHGPTIVNAVRETYQKSLNPDIICVITKDKFYDGPLSNALGFSSYSTLCERVVPILLTFNSDTQDNVDATAILFSTLVKSSINSAKSRSTRVNQAYFDACNIRYKPNSAYEDDDYLVLPINKDYYDY</sequence>
<organism evidence="2">
    <name type="scientific">Ixodes ricinus</name>
    <name type="common">Common tick</name>
    <name type="synonym">Acarus ricinus</name>
    <dbReference type="NCBI Taxonomy" id="34613"/>
    <lineage>
        <taxon>Eukaryota</taxon>
        <taxon>Metazoa</taxon>
        <taxon>Ecdysozoa</taxon>
        <taxon>Arthropoda</taxon>
        <taxon>Chelicerata</taxon>
        <taxon>Arachnida</taxon>
        <taxon>Acari</taxon>
        <taxon>Parasitiformes</taxon>
        <taxon>Ixodida</taxon>
        <taxon>Ixodoidea</taxon>
        <taxon>Ixodidae</taxon>
        <taxon>Ixodinae</taxon>
        <taxon>Ixodes</taxon>
    </lineage>
</organism>
<feature type="signal peptide" evidence="1">
    <location>
        <begin position="1"/>
        <end position="16"/>
    </location>
</feature>
<protein>
    <submittedName>
        <fullName evidence="2">Putative ixodes 26 kDa salivary protein</fullName>
    </submittedName>
</protein>
<dbReference type="AlphaFoldDB" id="A0A0K8R9E6"/>
<feature type="chain" id="PRO_5005516398" evidence="1">
    <location>
        <begin position="17"/>
        <end position="233"/>
    </location>
</feature>